<keyword evidence="2" id="KW-0217">Developmental protein</keyword>
<keyword evidence="7" id="KW-0943">RNA-mediated gene silencing</keyword>
<evidence type="ECO:0000256" key="8">
    <source>
        <dbReference type="ARBA" id="ARBA00023254"/>
    </source>
</evidence>
<dbReference type="PROSITE" id="PS50822">
    <property type="entry name" value="PIWI"/>
    <property type="match status" value="1"/>
</dbReference>
<accession>B5BUZ0</accession>
<dbReference type="SMART" id="SM00950">
    <property type="entry name" value="Piwi"/>
    <property type="match status" value="1"/>
</dbReference>
<dbReference type="FunFam" id="2.170.260.10:FF:000003">
    <property type="entry name" value="Piwi-like RNA-mediated gene silencing 2"/>
    <property type="match status" value="1"/>
</dbReference>
<reference evidence="13" key="1">
    <citation type="submission" date="2008-08" db="EMBL/GenBank/DDBJ databases">
        <title>The germline gene BpPiwi in the colonial ascidian Botryllus primigenus.</title>
        <authorList>
            <person name="Sunanaga T."/>
            <person name="Inubushi H."/>
            <person name="Kawamura K."/>
        </authorList>
    </citation>
    <scope>NUCLEOTIDE SEQUENCE</scope>
</reference>
<dbReference type="Pfam" id="PF23278">
    <property type="entry name" value="Piwi_N"/>
    <property type="match status" value="1"/>
</dbReference>
<dbReference type="InterPro" id="IPR036085">
    <property type="entry name" value="PAZ_dom_sf"/>
</dbReference>
<evidence type="ECO:0000256" key="1">
    <source>
        <dbReference type="ARBA" id="ARBA00004496"/>
    </source>
</evidence>
<dbReference type="InterPro" id="IPR003100">
    <property type="entry name" value="PAZ_dom"/>
</dbReference>
<proteinExistence type="evidence at transcript level"/>
<comment type="subcellular location">
    <subcellularLocation>
        <location evidence="1">Cytoplasm</location>
    </subcellularLocation>
</comment>
<dbReference type="SMART" id="SM00949">
    <property type="entry name" value="PAZ"/>
    <property type="match status" value="1"/>
</dbReference>
<keyword evidence="8" id="KW-0469">Meiosis</keyword>
<evidence type="ECO:0000256" key="9">
    <source>
        <dbReference type="ARBA" id="ARBA00038291"/>
    </source>
</evidence>
<dbReference type="Pfam" id="PF02170">
    <property type="entry name" value="PAZ"/>
    <property type="match status" value="1"/>
</dbReference>
<dbReference type="AlphaFoldDB" id="B5BUZ0"/>
<dbReference type="CDD" id="cd02845">
    <property type="entry name" value="PAZ_piwi_like"/>
    <property type="match status" value="1"/>
</dbReference>
<organism evidence="13">
    <name type="scientific">Botryllus primigenus</name>
    <dbReference type="NCBI Taxonomy" id="62810"/>
    <lineage>
        <taxon>Eukaryota</taxon>
        <taxon>Metazoa</taxon>
        <taxon>Chordata</taxon>
        <taxon>Tunicata</taxon>
        <taxon>Ascidiacea</taxon>
        <taxon>Stolidobranchia</taxon>
        <taxon>Styelidae</taxon>
        <taxon>Botryllus</taxon>
    </lineage>
</organism>
<dbReference type="EMBL" id="AB455103">
    <property type="protein sequence ID" value="BAG69146.1"/>
    <property type="molecule type" value="mRNA"/>
</dbReference>
<evidence type="ECO:0000256" key="10">
    <source>
        <dbReference type="SAM" id="MobiDB-lite"/>
    </source>
</evidence>
<feature type="region of interest" description="Disordered" evidence="10">
    <location>
        <begin position="1"/>
        <end position="68"/>
    </location>
</feature>
<dbReference type="PANTHER" id="PTHR22891">
    <property type="entry name" value="EUKARYOTIC TRANSLATION INITIATION FACTOR 2C"/>
    <property type="match status" value="1"/>
</dbReference>
<feature type="domain" description="Piwi" evidence="12">
    <location>
        <begin position="567"/>
        <end position="860"/>
    </location>
</feature>
<keyword evidence="3" id="KW-0963">Cytoplasm</keyword>
<dbReference type="SUPFAM" id="SSF53098">
    <property type="entry name" value="Ribonuclease H-like"/>
    <property type="match status" value="1"/>
</dbReference>
<dbReference type="CDD" id="cd04658">
    <property type="entry name" value="Piwi_piwi-like_Euk"/>
    <property type="match status" value="1"/>
</dbReference>
<feature type="compositionally biased region" description="Basic and acidic residues" evidence="10">
    <location>
        <begin position="56"/>
        <end position="68"/>
    </location>
</feature>
<dbReference type="Gene3D" id="3.30.420.10">
    <property type="entry name" value="Ribonuclease H-like superfamily/Ribonuclease H"/>
    <property type="match status" value="1"/>
</dbReference>
<dbReference type="FunFam" id="3.30.420.10:FF:000014">
    <property type="entry name" value="Piwi-like RNA-mediated gene silencing 1"/>
    <property type="match status" value="1"/>
</dbReference>
<keyword evidence="5" id="KW-0810">Translation regulation</keyword>
<dbReference type="Gene3D" id="2.170.260.10">
    <property type="entry name" value="paz domain"/>
    <property type="match status" value="1"/>
</dbReference>
<evidence type="ECO:0000256" key="3">
    <source>
        <dbReference type="ARBA" id="ARBA00022490"/>
    </source>
</evidence>
<evidence type="ECO:0000256" key="7">
    <source>
        <dbReference type="ARBA" id="ARBA00023158"/>
    </source>
</evidence>
<name>B5BUZ0_9ASCI</name>
<feature type="domain" description="PAZ" evidence="11">
    <location>
        <begin position="286"/>
        <end position="400"/>
    </location>
</feature>
<evidence type="ECO:0000259" key="11">
    <source>
        <dbReference type="PROSITE" id="PS50821"/>
    </source>
</evidence>
<dbReference type="InterPro" id="IPR036397">
    <property type="entry name" value="RNaseH_sf"/>
</dbReference>
<dbReference type="GO" id="GO:0005737">
    <property type="term" value="C:cytoplasm"/>
    <property type="evidence" value="ECO:0007669"/>
    <property type="project" value="UniProtKB-SubCell"/>
</dbReference>
<dbReference type="GO" id="GO:0003723">
    <property type="term" value="F:RNA binding"/>
    <property type="evidence" value="ECO:0007669"/>
    <property type="project" value="UniProtKB-KW"/>
</dbReference>
<evidence type="ECO:0000256" key="5">
    <source>
        <dbReference type="ARBA" id="ARBA00022845"/>
    </source>
</evidence>
<dbReference type="GO" id="GO:0006417">
    <property type="term" value="P:regulation of translation"/>
    <property type="evidence" value="ECO:0007669"/>
    <property type="project" value="UniProtKB-KW"/>
</dbReference>
<evidence type="ECO:0000313" key="13">
    <source>
        <dbReference type="EMBL" id="BAG69146.1"/>
    </source>
</evidence>
<evidence type="ECO:0000256" key="4">
    <source>
        <dbReference type="ARBA" id="ARBA00022782"/>
    </source>
</evidence>
<dbReference type="Pfam" id="PF02171">
    <property type="entry name" value="Piwi"/>
    <property type="match status" value="1"/>
</dbReference>
<keyword evidence="4" id="KW-0221">Differentiation</keyword>
<dbReference type="InterPro" id="IPR012337">
    <property type="entry name" value="RNaseH-like_sf"/>
</dbReference>
<protein>
    <submittedName>
        <fullName evidence="13">Piwi</fullName>
    </submittedName>
</protein>
<evidence type="ECO:0000256" key="6">
    <source>
        <dbReference type="ARBA" id="ARBA00022884"/>
    </source>
</evidence>
<dbReference type="Gene3D" id="3.40.50.2300">
    <property type="match status" value="1"/>
</dbReference>
<dbReference type="GO" id="GO:0051321">
    <property type="term" value="P:meiotic cell cycle"/>
    <property type="evidence" value="ECO:0007669"/>
    <property type="project" value="UniProtKB-KW"/>
</dbReference>
<dbReference type="SUPFAM" id="SSF101690">
    <property type="entry name" value="PAZ domain"/>
    <property type="match status" value="1"/>
</dbReference>
<evidence type="ECO:0000259" key="12">
    <source>
        <dbReference type="PROSITE" id="PS50822"/>
    </source>
</evidence>
<evidence type="ECO:0000256" key="2">
    <source>
        <dbReference type="ARBA" id="ARBA00022473"/>
    </source>
</evidence>
<sequence length="874" mass="98823">MAEQKGTLGRARGRARGKSLVPESSTAGPAGALRTGEKASESESGSGRGLQRGAMRPRDPGTARGDADITRGVKRLTVSSRGNMMLNSKRGMDPSMFDPVTRPEHLLNKKGTDGRAVSLVSNYFKLNSTKSWRLYQYRVDYEPEVDHRGARRGMLKDHRDLIGSTYIFDGSMLCTVRKLPEEVNVVYSQRRTDNSTVKIIISLTNELPPNSPVCIQLYNILFRSVLEKVGMKQVGRHYYDPSCGITVNCRQVTFELWPGFMTSILRYEHGVMMCAEVSHKLMRKDTVLDVINWIYGQCERKRSLASFRDECKKFLIGQIVLTRYNNNTYRVDDIEWDINASMKFQKGDEQISYVDYYKNQYNITVSEKNQPMLLSRPKKREARRQIEAIHLIPELCTVTGLTDELRSDFHTMKALAEHTKQGPVKRAQAVTNFIRRICSNTESTELLDKWGLKFEQKLVNVPGRILPPEKIMLGMNKIVNGGPDASWDNVFRDSQLLKCVELRFWHLLCHERDEGTANNLIQKMCQVSRTMGFNMSRPNVASLRSDRFEAFRGAIQDIASKSNNCQMILSLMPSNRKDRYDGIKRLCCVDIPIPTQVVLTKTLSKPQRVMSIATKIAIQINCKLGGEAWAAHIPLKGTMVIGIDTYHDTARKGQSVGGFVANINQEYTRWYSNTTFQQNSTELIDGLKKCMIGALKKFQAVNGSMPSKIFVFRDGVGDGQLAAVREHEVPQIMQCLESPNRPDYKPSLSYIVVKKRINTRFMLSGRQGLANPPPGTIVDDVVTRPEAYDFFVVSQSVRQGTVSPTHYSVIFDQSKLSPDKMQKLAFKLCHLYYNWQGTVRVPAPCAYAHKLAFLVGESIHRPAAPGLADKLYFL</sequence>
<dbReference type="GO" id="GO:0030154">
    <property type="term" value="P:cell differentiation"/>
    <property type="evidence" value="ECO:0007669"/>
    <property type="project" value="UniProtKB-KW"/>
</dbReference>
<dbReference type="InterPro" id="IPR003165">
    <property type="entry name" value="Piwi"/>
</dbReference>
<dbReference type="GO" id="GO:0031047">
    <property type="term" value="P:regulatory ncRNA-mediated gene silencing"/>
    <property type="evidence" value="ECO:0007669"/>
    <property type="project" value="UniProtKB-KW"/>
</dbReference>
<dbReference type="PROSITE" id="PS50821">
    <property type="entry name" value="PAZ"/>
    <property type="match status" value="1"/>
</dbReference>
<gene>
    <name evidence="13" type="primary">BpPiwi</name>
</gene>
<keyword evidence="6" id="KW-0694">RNA-binding</keyword>
<comment type="similarity">
    <text evidence="9">Belongs to the argonaute family. Piwi subfamily.</text>
</comment>